<protein>
    <submittedName>
        <fullName evidence="10">FtsX-like permease family protein</fullName>
    </submittedName>
</protein>
<dbReference type="PANTHER" id="PTHR30572:SF4">
    <property type="entry name" value="ABC TRANSPORTER PERMEASE YTRF"/>
    <property type="match status" value="1"/>
</dbReference>
<gene>
    <name evidence="10" type="ORF">F9Y85_15585</name>
    <name evidence="11" type="ORF">R5H13_19445</name>
</gene>
<evidence type="ECO:0000259" key="9">
    <source>
        <dbReference type="Pfam" id="PF12704"/>
    </source>
</evidence>
<name>A0A8I2H9N9_9GAMM</name>
<proteinExistence type="inferred from homology"/>
<dbReference type="InterPro" id="IPR025857">
    <property type="entry name" value="MacB_PCD"/>
</dbReference>
<dbReference type="Proteomes" id="UP000646877">
    <property type="component" value="Unassembled WGS sequence"/>
</dbReference>
<feature type="domain" description="ABC3 transporter permease C-terminal" evidence="8">
    <location>
        <begin position="281"/>
        <end position="393"/>
    </location>
</feature>
<comment type="subcellular location">
    <subcellularLocation>
        <location evidence="1">Cell membrane</location>
        <topology evidence="1">Multi-pass membrane protein</topology>
    </subcellularLocation>
</comment>
<keyword evidence="3 7" id="KW-0812">Transmembrane</keyword>
<dbReference type="AlphaFoldDB" id="A0A8I2H9N9"/>
<feature type="transmembrane region" description="Helical" evidence="7">
    <location>
        <begin position="321"/>
        <end position="343"/>
    </location>
</feature>
<evidence type="ECO:0000256" key="6">
    <source>
        <dbReference type="ARBA" id="ARBA00038076"/>
    </source>
</evidence>
<accession>A0A8I2H9N9</accession>
<keyword evidence="2" id="KW-1003">Cell membrane</keyword>
<dbReference type="GO" id="GO:0022857">
    <property type="term" value="F:transmembrane transporter activity"/>
    <property type="evidence" value="ECO:0007669"/>
    <property type="project" value="TreeGrafter"/>
</dbReference>
<feature type="transmembrane region" description="Helical" evidence="7">
    <location>
        <begin position="274"/>
        <end position="300"/>
    </location>
</feature>
<dbReference type="RefSeq" id="WP_193522142.1">
    <property type="nucleotide sequence ID" value="NZ_CBCSDF010000009.1"/>
</dbReference>
<feature type="transmembrane region" description="Helical" evidence="7">
    <location>
        <begin position="363"/>
        <end position="383"/>
    </location>
</feature>
<dbReference type="Pfam" id="PF12704">
    <property type="entry name" value="MacB_PCD"/>
    <property type="match status" value="1"/>
</dbReference>
<sequence length="400" mass="43202">MLELKPIINALLRSKVGAVLAILQLALTLAIVSNSLSIISERVSYLNKPTGYPEESIITFSVMSFDDKIDANQQLIVDERILKSIPGVIEAVGVSSVPLSGGGSNSGFSLTPEDDGKHTNSGHLYANEQVIRTLGVKLIEGRDFTSGDVLISSEYAKQPDVVIASKAFTDEIFGEGKGLGETIYYGGGPLKVVGIVERMTNAWPRFRNADRLIIFPMVNANGFQDFLVRTDPSLRGEVMKKIEAALLQENPSRVITGIKGLDEVKGKYNSKDLLMLRMLLVLITALVVVTALGIFGLTQFNISKRTKQIGTRRALGARKSAIVRYFVVENLIVCAIGLVLGTVATVFLGQKLMSLYSVPPLEVSYIFITALGLIVLCIASVIFPAKKAANISPSIATRSV</sequence>
<comment type="similarity">
    <text evidence="6">Belongs to the ABC-4 integral membrane protein family.</text>
</comment>
<reference evidence="11 13" key="2">
    <citation type="submission" date="2023-10" db="EMBL/GenBank/DDBJ databases">
        <title>To unveil natural product biosynthetic capacity in Pseudoalteromonas.</title>
        <authorList>
            <person name="Wang J."/>
        </authorList>
    </citation>
    <scope>NUCLEOTIDE SEQUENCE [LARGE SCALE GENOMIC DNA]</scope>
    <source>
        <strain evidence="11 13">DSM 15914</strain>
    </source>
</reference>
<evidence type="ECO:0000256" key="4">
    <source>
        <dbReference type="ARBA" id="ARBA00022989"/>
    </source>
</evidence>
<keyword evidence="4 7" id="KW-1133">Transmembrane helix</keyword>
<evidence type="ECO:0000259" key="8">
    <source>
        <dbReference type="Pfam" id="PF02687"/>
    </source>
</evidence>
<dbReference type="InterPro" id="IPR050250">
    <property type="entry name" value="Macrolide_Exporter_MacB"/>
</dbReference>
<evidence type="ECO:0000256" key="5">
    <source>
        <dbReference type="ARBA" id="ARBA00023136"/>
    </source>
</evidence>
<evidence type="ECO:0000313" key="11">
    <source>
        <dbReference type="EMBL" id="WOX31122.1"/>
    </source>
</evidence>
<dbReference type="InterPro" id="IPR003838">
    <property type="entry name" value="ABC3_permease_C"/>
</dbReference>
<dbReference type="PANTHER" id="PTHR30572">
    <property type="entry name" value="MEMBRANE COMPONENT OF TRANSPORTER-RELATED"/>
    <property type="match status" value="1"/>
</dbReference>
<evidence type="ECO:0000313" key="12">
    <source>
        <dbReference type="Proteomes" id="UP000646877"/>
    </source>
</evidence>
<dbReference type="Proteomes" id="UP001304419">
    <property type="component" value="Chromosome 2"/>
</dbReference>
<organism evidence="10 12">
    <name type="scientific">Pseudoalteromonas maricaloris</name>
    <dbReference type="NCBI Taxonomy" id="184924"/>
    <lineage>
        <taxon>Bacteria</taxon>
        <taxon>Pseudomonadati</taxon>
        <taxon>Pseudomonadota</taxon>
        <taxon>Gammaproteobacteria</taxon>
        <taxon>Alteromonadales</taxon>
        <taxon>Pseudoalteromonadaceae</taxon>
        <taxon>Pseudoalteromonas</taxon>
    </lineage>
</organism>
<feature type="domain" description="MacB-like periplasmic core" evidence="9">
    <location>
        <begin position="55"/>
        <end position="243"/>
    </location>
</feature>
<evidence type="ECO:0000256" key="3">
    <source>
        <dbReference type="ARBA" id="ARBA00022692"/>
    </source>
</evidence>
<keyword evidence="13" id="KW-1185">Reference proteome</keyword>
<dbReference type="Pfam" id="PF02687">
    <property type="entry name" value="FtsX"/>
    <property type="match status" value="1"/>
</dbReference>
<evidence type="ECO:0000256" key="1">
    <source>
        <dbReference type="ARBA" id="ARBA00004651"/>
    </source>
</evidence>
<dbReference type="GO" id="GO:0005886">
    <property type="term" value="C:plasma membrane"/>
    <property type="evidence" value="ECO:0007669"/>
    <property type="project" value="UniProtKB-SubCell"/>
</dbReference>
<evidence type="ECO:0000256" key="7">
    <source>
        <dbReference type="SAM" id="Phobius"/>
    </source>
</evidence>
<dbReference type="EMBL" id="WEIA01000010">
    <property type="protein sequence ID" value="NLR22696.1"/>
    <property type="molecule type" value="Genomic_DNA"/>
</dbReference>
<evidence type="ECO:0000313" key="13">
    <source>
        <dbReference type="Proteomes" id="UP001304419"/>
    </source>
</evidence>
<keyword evidence="5 7" id="KW-0472">Membrane</keyword>
<reference evidence="10" key="1">
    <citation type="submission" date="2019-10" db="EMBL/GenBank/DDBJ databases">
        <authorList>
            <person name="Paulsen S."/>
        </authorList>
    </citation>
    <scope>NUCLEOTIDE SEQUENCE</scope>
    <source>
        <strain evidence="10">LMG 19692</strain>
    </source>
</reference>
<evidence type="ECO:0000313" key="10">
    <source>
        <dbReference type="EMBL" id="NLR22696.1"/>
    </source>
</evidence>
<evidence type="ECO:0000256" key="2">
    <source>
        <dbReference type="ARBA" id="ARBA00022475"/>
    </source>
</evidence>
<dbReference type="EMBL" id="CP137579">
    <property type="protein sequence ID" value="WOX31122.1"/>
    <property type="molecule type" value="Genomic_DNA"/>
</dbReference>